<evidence type="ECO:0000259" key="2">
    <source>
        <dbReference type="Pfam" id="PF01191"/>
    </source>
</evidence>
<dbReference type="GO" id="GO:0006362">
    <property type="term" value="P:transcription elongation by RNA polymerase I"/>
    <property type="evidence" value="ECO:0007669"/>
    <property type="project" value="TreeGrafter"/>
</dbReference>
<protein>
    <recommendedName>
        <fullName evidence="2">RNA polymerase subunit H/Rpb5 C-terminal domain-containing protein</fullName>
    </recommendedName>
</protein>
<dbReference type="GO" id="GO:0005665">
    <property type="term" value="C:RNA polymerase II, core complex"/>
    <property type="evidence" value="ECO:0007669"/>
    <property type="project" value="TreeGrafter"/>
</dbReference>
<feature type="domain" description="RNA polymerase subunit H/Rpb5 C-terminal" evidence="2">
    <location>
        <begin position="144"/>
        <end position="217"/>
    </location>
</feature>
<dbReference type="GO" id="GO:0005666">
    <property type="term" value="C:RNA polymerase III complex"/>
    <property type="evidence" value="ECO:0007669"/>
    <property type="project" value="TreeGrafter"/>
</dbReference>
<sequence>MEADTIDQIIRSRPTILEVLKDRGYDVATYENTSPEEILKVATTSALIPLLKIVATKPGETADAPQERAIVLYWVENACRLRVENDTNALWDDEAPEHYNPETDTIIVMLAESFHPVFDLQSAKQWVTRKARISYFNMKNLISNPLHHVMQPQFKKLSATEVGELVKRLHLKSKKNLPHIIYHVDMAARVLGLVPGDVVHFRRGSETCGEVDGYRICVI</sequence>
<dbReference type="PIRSF" id="PIRSF000747">
    <property type="entry name" value="RPB5"/>
    <property type="match status" value="1"/>
</dbReference>
<dbReference type="PANTHER" id="PTHR10535">
    <property type="entry name" value="DNA-DIRECTED RNA POLYMERASES I, II, AND III SUBUNIT RPABC1"/>
    <property type="match status" value="1"/>
</dbReference>
<evidence type="ECO:0000313" key="3">
    <source>
        <dbReference type="EMBL" id="QHU31810.1"/>
    </source>
</evidence>
<keyword evidence="1" id="KW-0804">Transcription</keyword>
<evidence type="ECO:0000256" key="1">
    <source>
        <dbReference type="ARBA" id="ARBA00023163"/>
    </source>
</evidence>
<dbReference type="GO" id="GO:0003899">
    <property type="term" value="F:DNA-directed RNA polymerase activity"/>
    <property type="evidence" value="ECO:0007669"/>
    <property type="project" value="InterPro"/>
</dbReference>
<dbReference type="PANTHER" id="PTHR10535:SF0">
    <property type="entry name" value="DNA-DIRECTED RNA POLYMERASES I, II, AND III SUBUNIT RPABC1"/>
    <property type="match status" value="1"/>
</dbReference>
<dbReference type="Pfam" id="PF01191">
    <property type="entry name" value="RNA_pol_Rpb5_C"/>
    <property type="match status" value="1"/>
</dbReference>
<dbReference type="InterPro" id="IPR000783">
    <property type="entry name" value="RNA_pol_subH/Rpb5_C"/>
</dbReference>
<dbReference type="EMBL" id="MN740533">
    <property type="protein sequence ID" value="QHU31810.1"/>
    <property type="molecule type" value="Genomic_DNA"/>
</dbReference>
<name>A0A6C0LN74_9ZZZZ</name>
<dbReference type="GO" id="GO:0042797">
    <property type="term" value="P:tRNA transcription by RNA polymerase III"/>
    <property type="evidence" value="ECO:0007669"/>
    <property type="project" value="TreeGrafter"/>
</dbReference>
<reference evidence="3" key="1">
    <citation type="journal article" date="2020" name="Nature">
        <title>Giant virus diversity and host interactions through global metagenomics.</title>
        <authorList>
            <person name="Schulz F."/>
            <person name="Roux S."/>
            <person name="Paez-Espino D."/>
            <person name="Jungbluth S."/>
            <person name="Walsh D.A."/>
            <person name="Denef V.J."/>
            <person name="McMahon K.D."/>
            <person name="Konstantinidis K.T."/>
            <person name="Eloe-Fadrosh E.A."/>
            <person name="Kyrpides N.C."/>
            <person name="Woyke T."/>
        </authorList>
    </citation>
    <scope>NUCLEOTIDE SEQUENCE</scope>
    <source>
        <strain evidence="3">GVMAG-M-3300027963-41</strain>
    </source>
</reference>
<accession>A0A6C0LN74</accession>
<organism evidence="3">
    <name type="scientific">viral metagenome</name>
    <dbReference type="NCBI Taxonomy" id="1070528"/>
    <lineage>
        <taxon>unclassified sequences</taxon>
        <taxon>metagenomes</taxon>
        <taxon>organismal metagenomes</taxon>
    </lineage>
</organism>
<dbReference type="SUPFAM" id="SSF55287">
    <property type="entry name" value="RPB5-like RNA polymerase subunit"/>
    <property type="match status" value="1"/>
</dbReference>
<dbReference type="AlphaFoldDB" id="A0A6C0LN74"/>
<dbReference type="InterPro" id="IPR014381">
    <property type="entry name" value="Arch_Rpo5/euc_Rpb5"/>
</dbReference>
<dbReference type="GO" id="GO:0006366">
    <property type="term" value="P:transcription by RNA polymerase II"/>
    <property type="evidence" value="ECO:0007669"/>
    <property type="project" value="TreeGrafter"/>
</dbReference>
<dbReference type="Gene3D" id="3.90.940.20">
    <property type="entry name" value="RPB5-like RNA polymerase subunit"/>
    <property type="match status" value="1"/>
</dbReference>
<proteinExistence type="predicted"/>
<dbReference type="GO" id="GO:0005736">
    <property type="term" value="C:RNA polymerase I complex"/>
    <property type="evidence" value="ECO:0007669"/>
    <property type="project" value="TreeGrafter"/>
</dbReference>
<dbReference type="GO" id="GO:0003677">
    <property type="term" value="F:DNA binding"/>
    <property type="evidence" value="ECO:0007669"/>
    <property type="project" value="InterPro"/>
</dbReference>
<dbReference type="InterPro" id="IPR035913">
    <property type="entry name" value="RPB5-like_sf"/>
</dbReference>